<dbReference type="InterPro" id="IPR001019">
    <property type="entry name" value="Gprotein_alpha_su"/>
</dbReference>
<dbReference type="GO" id="GO:0005834">
    <property type="term" value="C:heterotrimeric G-protein complex"/>
    <property type="evidence" value="ECO:0007669"/>
    <property type="project" value="InterPro"/>
</dbReference>
<gene>
    <name evidence="8" type="ORF">RF11_07888</name>
</gene>
<dbReference type="GO" id="GO:0007188">
    <property type="term" value="P:adenylate cyclase-modulating G protein-coupled receptor signaling pathway"/>
    <property type="evidence" value="ECO:0007669"/>
    <property type="project" value="TreeGrafter"/>
</dbReference>
<dbReference type="FunFam" id="3.40.50.300:FF:000692">
    <property type="entry name" value="Guanine nucleotide-binding protein subunit alpha"/>
    <property type="match status" value="1"/>
</dbReference>
<dbReference type="AlphaFoldDB" id="A0A0C2J297"/>
<proteinExistence type="predicted"/>
<dbReference type="SUPFAM" id="SSF47895">
    <property type="entry name" value="Transducin (alpha subunit), insertion domain"/>
    <property type="match status" value="1"/>
</dbReference>
<dbReference type="PANTHER" id="PTHR10218:SF302">
    <property type="entry name" value="GUANINE NUCLEOTIDE-BINDING PROTEIN ALPHA-5 SUBUNIT"/>
    <property type="match status" value="1"/>
</dbReference>
<dbReference type="PROSITE" id="PS51882">
    <property type="entry name" value="G_ALPHA"/>
    <property type="match status" value="1"/>
</dbReference>
<dbReference type="Gene3D" id="3.40.50.300">
    <property type="entry name" value="P-loop containing nucleotide triphosphate hydrolases"/>
    <property type="match status" value="1"/>
</dbReference>
<dbReference type="PANTHER" id="PTHR10218">
    <property type="entry name" value="GTP-BINDING PROTEIN ALPHA SUBUNIT"/>
    <property type="match status" value="1"/>
</dbReference>
<evidence type="ECO:0000313" key="9">
    <source>
        <dbReference type="Proteomes" id="UP000031668"/>
    </source>
</evidence>
<evidence type="ECO:0000256" key="4">
    <source>
        <dbReference type="ARBA" id="ARBA00023134"/>
    </source>
</evidence>
<dbReference type="GO" id="GO:0007010">
    <property type="term" value="P:cytoskeleton organization"/>
    <property type="evidence" value="ECO:0007669"/>
    <property type="project" value="UniProtKB-ARBA"/>
</dbReference>
<feature type="binding site" evidence="6">
    <location>
        <begin position="269"/>
        <end position="272"/>
    </location>
    <ligand>
        <name>GTP</name>
        <dbReference type="ChEBI" id="CHEBI:37565"/>
    </ligand>
</feature>
<feature type="binding site" evidence="6">
    <location>
        <position position="327"/>
    </location>
    <ligand>
        <name>GTP</name>
        <dbReference type="ChEBI" id="CHEBI:37565"/>
    </ligand>
</feature>
<dbReference type="GO" id="GO:0001664">
    <property type="term" value="F:G protein-coupled receptor binding"/>
    <property type="evidence" value="ECO:0007669"/>
    <property type="project" value="InterPro"/>
</dbReference>
<dbReference type="SMART" id="SM00275">
    <property type="entry name" value="G_alpha"/>
    <property type="match status" value="1"/>
</dbReference>
<keyword evidence="2 6" id="KW-0547">Nucleotide-binding</keyword>
<dbReference type="EMBL" id="JWZT01004760">
    <property type="protein sequence ID" value="KII63207.1"/>
    <property type="molecule type" value="Genomic_DNA"/>
</dbReference>
<accession>A0A0C2J297</accession>
<dbReference type="GO" id="GO:0005525">
    <property type="term" value="F:GTP binding"/>
    <property type="evidence" value="ECO:0007669"/>
    <property type="project" value="UniProtKB-KW"/>
</dbReference>
<keyword evidence="9" id="KW-1185">Reference proteome</keyword>
<dbReference type="GO" id="GO:0003924">
    <property type="term" value="F:GTPase activity"/>
    <property type="evidence" value="ECO:0007669"/>
    <property type="project" value="InterPro"/>
</dbReference>
<dbReference type="Proteomes" id="UP000031668">
    <property type="component" value="Unassembled WGS sequence"/>
</dbReference>
<feature type="binding site" evidence="6">
    <location>
        <begin position="175"/>
        <end position="181"/>
    </location>
    <ligand>
        <name>GTP</name>
        <dbReference type="ChEBI" id="CHEBI:37565"/>
    </ligand>
</feature>
<keyword evidence="5" id="KW-0807">Transducer</keyword>
<protein>
    <submittedName>
        <fullName evidence="8">Guanine nucleotide-binding protein alpha-16 subunit</fullName>
    </submittedName>
</protein>
<dbReference type="GO" id="GO:0031683">
    <property type="term" value="F:G-protein beta/gamma-subunit complex binding"/>
    <property type="evidence" value="ECO:0007669"/>
    <property type="project" value="InterPro"/>
</dbReference>
<comment type="caution">
    <text evidence="8">The sequence shown here is derived from an EMBL/GenBank/DDBJ whole genome shotgun (WGS) entry which is preliminary data.</text>
</comment>
<feature type="binding site" evidence="6">
    <location>
        <begin position="200"/>
        <end position="204"/>
    </location>
    <ligand>
        <name>GTP</name>
        <dbReference type="ChEBI" id="CHEBI:37565"/>
    </ligand>
</feature>
<evidence type="ECO:0000256" key="1">
    <source>
        <dbReference type="ARBA" id="ARBA00022723"/>
    </source>
</evidence>
<dbReference type="PRINTS" id="PR00318">
    <property type="entry name" value="GPROTEINA"/>
</dbReference>
<dbReference type="CDD" id="cd00066">
    <property type="entry name" value="G-alpha"/>
    <property type="match status" value="1"/>
</dbReference>
<dbReference type="InterPro" id="IPR002975">
    <property type="entry name" value="Fungi_Gprotein_alpha"/>
</dbReference>
<reference evidence="8 9" key="1">
    <citation type="journal article" date="2014" name="Genome Biol. Evol.">
        <title>The genome of the myxosporean Thelohanellus kitauei shows adaptations to nutrient acquisition within its fish host.</title>
        <authorList>
            <person name="Yang Y."/>
            <person name="Xiong J."/>
            <person name="Zhou Z."/>
            <person name="Huo F."/>
            <person name="Miao W."/>
            <person name="Ran C."/>
            <person name="Liu Y."/>
            <person name="Zhang J."/>
            <person name="Feng J."/>
            <person name="Wang M."/>
            <person name="Wang M."/>
            <person name="Wang L."/>
            <person name="Yao B."/>
        </authorList>
    </citation>
    <scope>NUCLEOTIDE SEQUENCE [LARGE SCALE GENOMIC DNA]</scope>
    <source>
        <strain evidence="8">Wuqing</strain>
    </source>
</reference>
<dbReference type="PRINTS" id="PR01241">
    <property type="entry name" value="GPROTEINAFNG"/>
</dbReference>
<feature type="binding site" evidence="7">
    <location>
        <position position="181"/>
    </location>
    <ligand>
        <name>Mg(2+)</name>
        <dbReference type="ChEBI" id="CHEBI:18420"/>
    </ligand>
</feature>
<dbReference type="InterPro" id="IPR027417">
    <property type="entry name" value="P-loop_NTPase"/>
</dbReference>
<evidence type="ECO:0000256" key="7">
    <source>
        <dbReference type="PIRSR" id="PIRSR601019-2"/>
    </source>
</evidence>
<feature type="binding site" evidence="6">
    <location>
        <begin position="43"/>
        <end position="48"/>
    </location>
    <ligand>
        <name>GTP</name>
        <dbReference type="ChEBI" id="CHEBI:37565"/>
    </ligand>
</feature>
<evidence type="ECO:0000256" key="5">
    <source>
        <dbReference type="ARBA" id="ARBA00023224"/>
    </source>
</evidence>
<dbReference type="OMA" id="MRIIHDV"/>
<evidence type="ECO:0000313" key="8">
    <source>
        <dbReference type="EMBL" id="KII63207.1"/>
    </source>
</evidence>
<dbReference type="GO" id="GO:0046872">
    <property type="term" value="F:metal ion binding"/>
    <property type="evidence" value="ECO:0007669"/>
    <property type="project" value="UniProtKB-KW"/>
</dbReference>
<evidence type="ECO:0000256" key="6">
    <source>
        <dbReference type="PIRSR" id="PIRSR601019-1"/>
    </source>
</evidence>
<dbReference type="SUPFAM" id="SSF52540">
    <property type="entry name" value="P-loop containing nucleoside triphosphate hydrolases"/>
    <property type="match status" value="1"/>
</dbReference>
<organism evidence="8 9">
    <name type="scientific">Thelohanellus kitauei</name>
    <name type="common">Myxosporean</name>
    <dbReference type="NCBI Taxonomy" id="669202"/>
    <lineage>
        <taxon>Eukaryota</taxon>
        <taxon>Metazoa</taxon>
        <taxon>Cnidaria</taxon>
        <taxon>Myxozoa</taxon>
        <taxon>Myxosporea</taxon>
        <taxon>Bivalvulida</taxon>
        <taxon>Platysporina</taxon>
        <taxon>Myxobolidae</taxon>
        <taxon>Thelohanellus</taxon>
    </lineage>
</organism>
<dbReference type="OrthoDB" id="5817230at2759"/>
<evidence type="ECO:0000256" key="3">
    <source>
        <dbReference type="ARBA" id="ARBA00022842"/>
    </source>
</evidence>
<dbReference type="FunFam" id="3.40.50.300:FF:002307">
    <property type="entry name" value="Guanine nucleotide-binding protein G(k) subunit alpha"/>
    <property type="match status" value="1"/>
</dbReference>
<keyword evidence="1 7" id="KW-0479">Metal-binding</keyword>
<sequence>MGCVISPEAKAAENKSKELDRELRRGHDNKKPMIKILLLGTGESGKSTSLKQMKIIHKNGFSAEEKEQMRQVIMSNIAQFFDILVQIYKMQTDIVCSDSEKEMMSELSDFYAKGSFATIPPEICGAMKTLWANPNFKKLVEQSQAHHLNIALTKLADEVERICQPGYVPTEGDALLARVKTTGIQQIEFEFKNTIFIICDVGGQRSERRKWVNTFEDVDAIIFFIAISEYNQTLEEDPTVNRIAESKKLLESILSSPWFTRSSIILFLNKHDLFLEKLKTSDFKQYFPDFEGDPKSPEQTQDYLRQQFEALNKQSDQREIYTHFTNATDTTQMARIFDAVSDIVMKKNLREYGLY</sequence>
<feature type="binding site" evidence="7">
    <location>
        <position position="47"/>
    </location>
    <ligand>
        <name>Mg(2+)</name>
        <dbReference type="ChEBI" id="CHEBI:18420"/>
    </ligand>
</feature>
<name>A0A0C2J297_THEKT</name>
<keyword evidence="4 6" id="KW-0342">GTP-binding</keyword>
<evidence type="ECO:0000256" key="2">
    <source>
        <dbReference type="ARBA" id="ARBA00022741"/>
    </source>
</evidence>
<dbReference type="Gene3D" id="1.10.400.10">
    <property type="entry name" value="GI Alpha 1, domain 2-like"/>
    <property type="match status" value="1"/>
</dbReference>
<dbReference type="InterPro" id="IPR011025">
    <property type="entry name" value="GproteinA_insert"/>
</dbReference>
<dbReference type="Pfam" id="PF00503">
    <property type="entry name" value="G-alpha"/>
    <property type="match status" value="1"/>
</dbReference>
<keyword evidence="3 7" id="KW-0460">Magnesium</keyword>
<dbReference type="GO" id="GO:0005737">
    <property type="term" value="C:cytoplasm"/>
    <property type="evidence" value="ECO:0007669"/>
    <property type="project" value="UniProtKB-ARBA"/>
</dbReference>